<evidence type="ECO:0000256" key="3">
    <source>
        <dbReference type="ARBA" id="ARBA00023015"/>
    </source>
</evidence>
<evidence type="ECO:0000256" key="5">
    <source>
        <dbReference type="ARBA" id="ARBA00023163"/>
    </source>
</evidence>
<feature type="binding site" evidence="6">
    <location>
        <position position="92"/>
    </location>
    <ligand>
        <name>Ni(2+)</name>
        <dbReference type="ChEBI" id="CHEBI:49786"/>
    </ligand>
</feature>
<gene>
    <name evidence="8" type="primary">nikR</name>
    <name evidence="8" type="ORF">ENI35_05850</name>
</gene>
<keyword evidence="3 6" id="KW-0805">Transcription regulation</keyword>
<dbReference type="GO" id="GO:0003677">
    <property type="term" value="F:DNA binding"/>
    <property type="evidence" value="ECO:0007669"/>
    <property type="project" value="UniProtKB-KW"/>
</dbReference>
<dbReference type="NCBIfam" id="NF002815">
    <property type="entry name" value="PRK02967.1"/>
    <property type="match status" value="1"/>
</dbReference>
<dbReference type="InterPro" id="IPR022988">
    <property type="entry name" value="Ni_resp_reg_NikR"/>
</dbReference>
<keyword evidence="1 6" id="KW-0533">Nickel</keyword>
<evidence type="ECO:0000259" key="7">
    <source>
        <dbReference type="Pfam" id="PF08753"/>
    </source>
</evidence>
<evidence type="ECO:0000313" key="8">
    <source>
        <dbReference type="EMBL" id="HEC68312.1"/>
    </source>
</evidence>
<comment type="similarity">
    <text evidence="6">Belongs to the transcriptional regulatory CopG/NikR family.</text>
</comment>
<dbReference type="NCBIfam" id="NF003381">
    <property type="entry name" value="PRK04460.1"/>
    <property type="match status" value="1"/>
</dbReference>
<dbReference type="SUPFAM" id="SSF47598">
    <property type="entry name" value="Ribbon-helix-helix"/>
    <property type="match status" value="1"/>
</dbReference>
<dbReference type="InterPro" id="IPR027271">
    <property type="entry name" value="Acetolactate_synth/TF_NikR_C"/>
</dbReference>
<evidence type="ECO:0000256" key="2">
    <source>
        <dbReference type="ARBA" id="ARBA00022723"/>
    </source>
</evidence>
<dbReference type="AlphaFoldDB" id="A0A7C1ZT91"/>
<dbReference type="InterPro" id="IPR045865">
    <property type="entry name" value="ACT-like_dom_sf"/>
</dbReference>
<keyword evidence="4 6" id="KW-0238">DNA-binding</keyword>
<dbReference type="PANTHER" id="PTHR34719">
    <property type="entry name" value="NICKEL-RESPONSIVE REGULATOR"/>
    <property type="match status" value="1"/>
</dbReference>
<evidence type="ECO:0000256" key="1">
    <source>
        <dbReference type="ARBA" id="ARBA00022596"/>
    </source>
</evidence>
<dbReference type="GO" id="GO:0010045">
    <property type="term" value="P:response to nickel cation"/>
    <property type="evidence" value="ECO:0007669"/>
    <property type="project" value="InterPro"/>
</dbReference>
<dbReference type="InterPro" id="IPR014864">
    <property type="entry name" value="TF_NikR_Ni-bd_C"/>
</dbReference>
<organism evidence="8">
    <name type="scientific">Desulfofervidus auxilii</name>
    <dbReference type="NCBI Taxonomy" id="1621989"/>
    <lineage>
        <taxon>Bacteria</taxon>
        <taxon>Pseudomonadati</taxon>
        <taxon>Thermodesulfobacteriota</taxon>
        <taxon>Candidatus Desulfofervidia</taxon>
        <taxon>Candidatus Desulfofervidales</taxon>
        <taxon>Candidatus Desulfofervidaceae</taxon>
        <taxon>Candidatus Desulfofervidus</taxon>
    </lineage>
</organism>
<dbReference type="PANTHER" id="PTHR34719:SF2">
    <property type="entry name" value="NICKEL-RESPONSIVE REGULATOR"/>
    <property type="match status" value="1"/>
</dbReference>
<comment type="caution">
    <text evidence="8">The sequence shown here is derived from an EMBL/GenBank/DDBJ whole genome shotgun (WGS) entry which is preliminary data.</text>
</comment>
<protein>
    <recommendedName>
        <fullName evidence="6">Putative nickel-responsive regulator</fullName>
    </recommendedName>
</protein>
<dbReference type="NCBIfam" id="NF002169">
    <property type="entry name" value="PRK01002.1"/>
    <property type="match status" value="1"/>
</dbReference>
<proteinExistence type="inferred from homology"/>
<dbReference type="Gene3D" id="3.30.70.1150">
    <property type="entry name" value="ACT-like. Chain A, domain 2"/>
    <property type="match status" value="1"/>
</dbReference>
<comment type="cofactor">
    <cofactor evidence="6">
        <name>Ni(2+)</name>
        <dbReference type="ChEBI" id="CHEBI:49786"/>
    </cofactor>
    <text evidence="6">Binds 1 nickel ion per subunit.</text>
</comment>
<evidence type="ECO:0000256" key="4">
    <source>
        <dbReference type="ARBA" id="ARBA00023125"/>
    </source>
</evidence>
<keyword evidence="5 6" id="KW-0804">Transcription</keyword>
<accession>A0A7C1ZT91</accession>
<feature type="domain" description="Transcription factor NikR nickel binding C-terminal" evidence="7">
    <location>
        <begin position="57"/>
        <end position="129"/>
    </location>
</feature>
<feature type="binding site" evidence="6">
    <location>
        <position position="98"/>
    </location>
    <ligand>
        <name>Ni(2+)</name>
        <dbReference type="ChEBI" id="CHEBI:49786"/>
    </ligand>
</feature>
<dbReference type="EMBL" id="DRIH01000205">
    <property type="protein sequence ID" value="HEC68312.1"/>
    <property type="molecule type" value="Genomic_DNA"/>
</dbReference>
<feature type="binding site" evidence="6">
    <location>
        <position position="79"/>
    </location>
    <ligand>
        <name>Ni(2+)</name>
        <dbReference type="ChEBI" id="CHEBI:49786"/>
    </ligand>
</feature>
<dbReference type="Proteomes" id="UP000885738">
    <property type="component" value="Unassembled WGS sequence"/>
</dbReference>
<dbReference type="InterPro" id="IPR013321">
    <property type="entry name" value="Arc_rbn_hlx_hlx"/>
</dbReference>
<dbReference type="GO" id="GO:0003700">
    <property type="term" value="F:DNA-binding transcription factor activity"/>
    <property type="evidence" value="ECO:0007669"/>
    <property type="project" value="UniProtKB-UniRule"/>
</dbReference>
<evidence type="ECO:0000256" key="6">
    <source>
        <dbReference type="HAMAP-Rule" id="MF_00476"/>
    </source>
</evidence>
<keyword evidence="2 6" id="KW-0479">Metal-binding</keyword>
<sequence>MSNLVRFGICMNKDLLKNFDAFLRKKGFKNRSQAIAQCLRDCLSQQWEETSSKETTGTIILVYNHEKRELVDNLIDLQHEFVGSVVSTLHVHLDSHNCLEVIVVRGKAKDLKILADKLISVKGVKQGYFRIVAP</sequence>
<dbReference type="SUPFAM" id="SSF55021">
    <property type="entry name" value="ACT-like"/>
    <property type="match status" value="1"/>
</dbReference>
<reference evidence="8" key="1">
    <citation type="journal article" date="2020" name="mSystems">
        <title>Genome- and Community-Level Interaction Insights into Carbon Utilization and Element Cycling Functions of Hydrothermarchaeota in Hydrothermal Sediment.</title>
        <authorList>
            <person name="Zhou Z."/>
            <person name="Liu Y."/>
            <person name="Xu W."/>
            <person name="Pan J."/>
            <person name="Luo Z.H."/>
            <person name="Li M."/>
        </authorList>
    </citation>
    <scope>NUCLEOTIDE SEQUENCE [LARGE SCALE GENOMIC DNA]</scope>
    <source>
        <strain evidence="8">HyVt-389</strain>
    </source>
</reference>
<feature type="binding site" evidence="6">
    <location>
        <position position="90"/>
    </location>
    <ligand>
        <name>Ni(2+)</name>
        <dbReference type="ChEBI" id="CHEBI:49786"/>
    </ligand>
</feature>
<dbReference type="CDD" id="cd22231">
    <property type="entry name" value="RHH_NikR_HicB-like"/>
    <property type="match status" value="1"/>
</dbReference>
<comment type="function">
    <text evidence="6">Transcriptional regulator.</text>
</comment>
<dbReference type="InterPro" id="IPR010985">
    <property type="entry name" value="Ribbon_hlx_hlx"/>
</dbReference>
<dbReference type="Gene3D" id="1.10.1220.10">
    <property type="entry name" value="Met repressor-like"/>
    <property type="match status" value="1"/>
</dbReference>
<dbReference type="InterPro" id="IPR050192">
    <property type="entry name" value="CopG/NikR_regulator"/>
</dbReference>
<dbReference type="GO" id="GO:0016151">
    <property type="term" value="F:nickel cation binding"/>
    <property type="evidence" value="ECO:0007669"/>
    <property type="project" value="UniProtKB-UniRule"/>
</dbReference>
<dbReference type="HAMAP" id="MF_00476">
    <property type="entry name" value="NikR"/>
    <property type="match status" value="1"/>
</dbReference>
<name>A0A7C1ZT91_DESA2</name>
<dbReference type="Pfam" id="PF08753">
    <property type="entry name" value="NikR_C"/>
    <property type="match status" value="1"/>
</dbReference>